<dbReference type="GO" id="GO:0006281">
    <property type="term" value="P:DNA repair"/>
    <property type="evidence" value="ECO:0007669"/>
    <property type="project" value="TreeGrafter"/>
</dbReference>
<evidence type="ECO:0000313" key="6">
    <source>
        <dbReference type="Proteomes" id="UP000054248"/>
    </source>
</evidence>
<dbReference type="OrthoDB" id="3226462at2759"/>
<reference evidence="5 6" key="1">
    <citation type="submission" date="2014-04" db="EMBL/GenBank/DDBJ databases">
        <authorList>
            <consortium name="DOE Joint Genome Institute"/>
            <person name="Kuo A."/>
            <person name="Girlanda M."/>
            <person name="Perotto S."/>
            <person name="Kohler A."/>
            <person name="Nagy L.G."/>
            <person name="Floudas D."/>
            <person name="Copeland A."/>
            <person name="Barry K.W."/>
            <person name="Cichocki N."/>
            <person name="Veneault-Fourrey C."/>
            <person name="LaButti K."/>
            <person name="Lindquist E.A."/>
            <person name="Lipzen A."/>
            <person name="Lundell T."/>
            <person name="Morin E."/>
            <person name="Murat C."/>
            <person name="Sun H."/>
            <person name="Tunlid A."/>
            <person name="Henrissat B."/>
            <person name="Grigoriev I.V."/>
            <person name="Hibbett D.S."/>
            <person name="Martin F."/>
            <person name="Nordberg H.P."/>
            <person name="Cantor M.N."/>
            <person name="Hua S.X."/>
        </authorList>
    </citation>
    <scope>NUCLEOTIDE SEQUENCE [LARGE SCALE GENOMIC DNA]</scope>
    <source>
        <strain evidence="5 6">MUT 4182</strain>
    </source>
</reference>
<dbReference type="AlphaFoldDB" id="A0A0C3QHV1"/>
<keyword evidence="3" id="KW-0067">ATP-binding</keyword>
<evidence type="ECO:0000256" key="2">
    <source>
        <dbReference type="ARBA" id="ARBA00022801"/>
    </source>
</evidence>
<evidence type="ECO:0000256" key="3">
    <source>
        <dbReference type="ARBA" id="ARBA00022840"/>
    </source>
</evidence>
<feature type="domain" description="SNF2 N-terminal" evidence="4">
    <location>
        <begin position="7"/>
        <end position="74"/>
    </location>
</feature>
<keyword evidence="2" id="KW-0378">Hydrolase</keyword>
<dbReference type="InterPro" id="IPR050628">
    <property type="entry name" value="SNF2_RAD54_helicase_TF"/>
</dbReference>
<evidence type="ECO:0000256" key="1">
    <source>
        <dbReference type="ARBA" id="ARBA00022741"/>
    </source>
</evidence>
<dbReference type="InterPro" id="IPR038718">
    <property type="entry name" value="SNF2-like_sf"/>
</dbReference>
<dbReference type="GO" id="GO:0005634">
    <property type="term" value="C:nucleus"/>
    <property type="evidence" value="ECO:0007669"/>
    <property type="project" value="TreeGrafter"/>
</dbReference>
<dbReference type="STRING" id="1051891.A0A0C3QHV1"/>
<dbReference type="Proteomes" id="UP000054248">
    <property type="component" value="Unassembled WGS sequence"/>
</dbReference>
<reference evidence="6" key="2">
    <citation type="submission" date="2015-01" db="EMBL/GenBank/DDBJ databases">
        <title>Evolutionary Origins and Diversification of the Mycorrhizal Mutualists.</title>
        <authorList>
            <consortium name="DOE Joint Genome Institute"/>
            <consortium name="Mycorrhizal Genomics Consortium"/>
            <person name="Kohler A."/>
            <person name="Kuo A."/>
            <person name="Nagy L.G."/>
            <person name="Floudas D."/>
            <person name="Copeland A."/>
            <person name="Barry K.W."/>
            <person name="Cichocki N."/>
            <person name="Veneault-Fourrey C."/>
            <person name="LaButti K."/>
            <person name="Lindquist E.A."/>
            <person name="Lipzen A."/>
            <person name="Lundell T."/>
            <person name="Morin E."/>
            <person name="Murat C."/>
            <person name="Riley R."/>
            <person name="Ohm R."/>
            <person name="Sun H."/>
            <person name="Tunlid A."/>
            <person name="Henrissat B."/>
            <person name="Grigoriev I.V."/>
            <person name="Hibbett D.S."/>
            <person name="Martin F."/>
        </authorList>
    </citation>
    <scope>NUCLEOTIDE SEQUENCE [LARGE SCALE GENOMIC DNA]</scope>
    <source>
        <strain evidence="6">MUT 4182</strain>
    </source>
</reference>
<keyword evidence="1" id="KW-0547">Nucleotide-binding</keyword>
<accession>A0A0C3QHV1</accession>
<dbReference type="SUPFAM" id="SSF52540">
    <property type="entry name" value="P-loop containing nucleoside triphosphate hydrolases"/>
    <property type="match status" value="1"/>
</dbReference>
<dbReference type="GO" id="GO:0005524">
    <property type="term" value="F:ATP binding"/>
    <property type="evidence" value="ECO:0007669"/>
    <property type="project" value="UniProtKB-KW"/>
</dbReference>
<protein>
    <recommendedName>
        <fullName evidence="4">SNF2 N-terminal domain-containing protein</fullName>
    </recommendedName>
</protein>
<name>A0A0C3QHV1_9AGAM</name>
<gene>
    <name evidence="5" type="ORF">M407DRAFT_25284</name>
</gene>
<dbReference type="InterPro" id="IPR000330">
    <property type="entry name" value="SNF2_N"/>
</dbReference>
<keyword evidence="6" id="KW-1185">Reference proteome</keyword>
<evidence type="ECO:0000313" key="5">
    <source>
        <dbReference type="EMBL" id="KIO25384.1"/>
    </source>
</evidence>
<dbReference type="HOGENOM" id="CLU_2172914_0_0_1"/>
<proteinExistence type="predicted"/>
<dbReference type="EMBL" id="KN823043">
    <property type="protein sequence ID" value="KIO25384.1"/>
    <property type="molecule type" value="Genomic_DNA"/>
</dbReference>
<dbReference type="GO" id="GO:0008094">
    <property type="term" value="F:ATP-dependent activity, acting on DNA"/>
    <property type="evidence" value="ECO:0007669"/>
    <property type="project" value="TreeGrafter"/>
</dbReference>
<dbReference type="PANTHER" id="PTHR45626">
    <property type="entry name" value="TRANSCRIPTION TERMINATION FACTOR 2-RELATED"/>
    <property type="match status" value="1"/>
</dbReference>
<dbReference type="InterPro" id="IPR027417">
    <property type="entry name" value="P-loop_NTPase"/>
</dbReference>
<organism evidence="5 6">
    <name type="scientific">Tulasnella calospora MUT 4182</name>
    <dbReference type="NCBI Taxonomy" id="1051891"/>
    <lineage>
        <taxon>Eukaryota</taxon>
        <taxon>Fungi</taxon>
        <taxon>Dikarya</taxon>
        <taxon>Basidiomycota</taxon>
        <taxon>Agaricomycotina</taxon>
        <taxon>Agaricomycetes</taxon>
        <taxon>Cantharellales</taxon>
        <taxon>Tulasnellaceae</taxon>
        <taxon>Tulasnella</taxon>
    </lineage>
</organism>
<dbReference type="Gene3D" id="3.40.50.10810">
    <property type="entry name" value="Tandem AAA-ATPase domain"/>
    <property type="match status" value="1"/>
</dbReference>
<dbReference type="Pfam" id="PF00176">
    <property type="entry name" value="SNF2-rel_dom"/>
    <property type="match status" value="1"/>
</dbReference>
<evidence type="ECO:0000259" key="4">
    <source>
        <dbReference type="Pfam" id="PF00176"/>
    </source>
</evidence>
<sequence>MEATFLHIILDEAHRIKNWESKTYKACCALTACYRWTATGTPCQNGAKDYFSSLSFLRAKPYDERIYFQSQYGRVEKSMKGEDGKPLIELPPRSFKLEEVHFDNADHKAF</sequence>
<dbReference type="GO" id="GO:0016787">
    <property type="term" value="F:hydrolase activity"/>
    <property type="evidence" value="ECO:0007669"/>
    <property type="project" value="UniProtKB-KW"/>
</dbReference>